<dbReference type="GO" id="GO:0016020">
    <property type="term" value="C:membrane"/>
    <property type="evidence" value="ECO:0007669"/>
    <property type="project" value="UniProtKB-SubCell"/>
</dbReference>
<feature type="transmembrane region" description="Helical" evidence="9">
    <location>
        <begin position="304"/>
        <end position="325"/>
    </location>
</feature>
<accession>A1CHN0</accession>
<dbReference type="PROSITE" id="PS50929">
    <property type="entry name" value="ABC_TM1F"/>
    <property type="match status" value="2"/>
</dbReference>
<keyword evidence="6 9" id="KW-1133">Transmembrane helix</keyword>
<dbReference type="GO" id="GO:0016887">
    <property type="term" value="F:ATP hydrolysis activity"/>
    <property type="evidence" value="ECO:0007669"/>
    <property type="project" value="InterPro"/>
</dbReference>
<dbReference type="VEuPathDB" id="FungiDB:ACLA_048550"/>
<evidence type="ECO:0000313" key="13">
    <source>
        <dbReference type="Proteomes" id="UP000006701"/>
    </source>
</evidence>
<feature type="transmembrane region" description="Helical" evidence="9">
    <location>
        <begin position="331"/>
        <end position="349"/>
    </location>
</feature>
<dbReference type="Proteomes" id="UP000006701">
    <property type="component" value="Unassembled WGS sequence"/>
</dbReference>
<evidence type="ECO:0000256" key="8">
    <source>
        <dbReference type="SAM" id="MobiDB-lite"/>
    </source>
</evidence>
<dbReference type="InterPro" id="IPR003593">
    <property type="entry name" value="AAA+_ATPase"/>
</dbReference>
<dbReference type="SMART" id="SM00382">
    <property type="entry name" value="AAA"/>
    <property type="match status" value="2"/>
</dbReference>
<dbReference type="InterPro" id="IPR011527">
    <property type="entry name" value="ABC1_TM_dom"/>
</dbReference>
<dbReference type="InterPro" id="IPR017871">
    <property type="entry name" value="ABC_transporter-like_CS"/>
</dbReference>
<feature type="transmembrane region" description="Helical" evidence="9">
    <location>
        <begin position="211"/>
        <end position="232"/>
    </location>
</feature>
<keyword evidence="7 9" id="KW-0472">Membrane</keyword>
<dbReference type="GO" id="GO:0140359">
    <property type="term" value="F:ABC-type transporter activity"/>
    <property type="evidence" value="ECO:0007669"/>
    <property type="project" value="InterPro"/>
</dbReference>
<feature type="compositionally biased region" description="Basic and acidic residues" evidence="8">
    <location>
        <begin position="514"/>
        <end position="523"/>
    </location>
</feature>
<dbReference type="Gene3D" id="1.20.1560.10">
    <property type="entry name" value="ABC transporter type 1, transmembrane domain"/>
    <property type="match status" value="2"/>
</dbReference>
<gene>
    <name evidence="12" type="ORF">ACLA_048550</name>
</gene>
<dbReference type="GO" id="GO:0005524">
    <property type="term" value="F:ATP binding"/>
    <property type="evidence" value="ECO:0007669"/>
    <property type="project" value="UniProtKB-KW"/>
</dbReference>
<dbReference type="HOGENOM" id="CLU_000604_27_1_1"/>
<evidence type="ECO:0000256" key="7">
    <source>
        <dbReference type="ARBA" id="ARBA00023136"/>
    </source>
</evidence>
<dbReference type="eggNOG" id="KOG0054">
    <property type="taxonomic scope" value="Eukaryota"/>
</dbReference>
<proteinExistence type="predicted"/>
<evidence type="ECO:0000259" key="11">
    <source>
        <dbReference type="PROSITE" id="PS50929"/>
    </source>
</evidence>
<dbReference type="Pfam" id="PF00664">
    <property type="entry name" value="ABC_membrane"/>
    <property type="match status" value="2"/>
</dbReference>
<dbReference type="PANTHER" id="PTHR24223">
    <property type="entry name" value="ATP-BINDING CASSETTE SUB-FAMILY C"/>
    <property type="match status" value="1"/>
</dbReference>
<feature type="domain" description="ABC transporter" evidence="10">
    <location>
        <begin position="1138"/>
        <end position="1396"/>
    </location>
</feature>
<keyword evidence="4" id="KW-0547">Nucleotide-binding</keyword>
<name>A1CHN0_ASPCL</name>
<dbReference type="InterPro" id="IPR050173">
    <property type="entry name" value="ABC_transporter_C-like"/>
</dbReference>
<dbReference type="PROSITE" id="PS50893">
    <property type="entry name" value="ABC_TRANSPORTER_2"/>
    <property type="match status" value="2"/>
</dbReference>
<dbReference type="RefSeq" id="XP_001271811.1">
    <property type="nucleotide sequence ID" value="XM_001271810.1"/>
</dbReference>
<comment type="subcellular location">
    <subcellularLocation>
        <location evidence="1">Membrane</location>
        <topology evidence="1">Multi-pass membrane protein</topology>
    </subcellularLocation>
</comment>
<feature type="transmembrane region" description="Helical" evidence="9">
    <location>
        <begin position="1049"/>
        <end position="1069"/>
    </location>
</feature>
<feature type="transmembrane region" description="Helical" evidence="9">
    <location>
        <begin position="964"/>
        <end position="981"/>
    </location>
</feature>
<feature type="compositionally biased region" description="Low complexity" evidence="8">
    <location>
        <begin position="780"/>
        <end position="789"/>
    </location>
</feature>
<dbReference type="InterPro" id="IPR036640">
    <property type="entry name" value="ABC1_TM_sf"/>
</dbReference>
<dbReference type="CDD" id="cd03250">
    <property type="entry name" value="ABCC_MRP_domain1"/>
    <property type="match status" value="1"/>
</dbReference>
<evidence type="ECO:0000313" key="12">
    <source>
        <dbReference type="EMBL" id="EAW10385.1"/>
    </source>
</evidence>
<dbReference type="FunFam" id="3.40.50.300:FF:000565">
    <property type="entry name" value="ABC bile acid transporter"/>
    <property type="match status" value="1"/>
</dbReference>
<dbReference type="PROSITE" id="PS00211">
    <property type="entry name" value="ABC_TRANSPORTER_1"/>
    <property type="match status" value="2"/>
</dbReference>
<dbReference type="CDD" id="cd18606">
    <property type="entry name" value="ABC_6TM_YOR1_D2_like"/>
    <property type="match status" value="1"/>
</dbReference>
<reference evidence="12 13" key="1">
    <citation type="journal article" date="2008" name="PLoS Genet.">
        <title>Genomic islands in the pathogenic filamentous fungus Aspergillus fumigatus.</title>
        <authorList>
            <person name="Fedorova N.D."/>
            <person name="Khaldi N."/>
            <person name="Joardar V.S."/>
            <person name="Maiti R."/>
            <person name="Amedeo P."/>
            <person name="Anderson M.J."/>
            <person name="Crabtree J."/>
            <person name="Silva J.C."/>
            <person name="Badger J.H."/>
            <person name="Albarraq A."/>
            <person name="Angiuoli S."/>
            <person name="Bussey H."/>
            <person name="Bowyer P."/>
            <person name="Cotty P.J."/>
            <person name="Dyer P.S."/>
            <person name="Egan A."/>
            <person name="Galens K."/>
            <person name="Fraser-Liggett C.M."/>
            <person name="Haas B.J."/>
            <person name="Inman J.M."/>
            <person name="Kent R."/>
            <person name="Lemieux S."/>
            <person name="Malavazi I."/>
            <person name="Orvis J."/>
            <person name="Roemer T."/>
            <person name="Ronning C.M."/>
            <person name="Sundaram J.P."/>
            <person name="Sutton G."/>
            <person name="Turner G."/>
            <person name="Venter J.C."/>
            <person name="White O.R."/>
            <person name="Whitty B.R."/>
            <person name="Youngman P."/>
            <person name="Wolfe K.H."/>
            <person name="Goldman G.H."/>
            <person name="Wortman J.R."/>
            <person name="Jiang B."/>
            <person name="Denning D.W."/>
            <person name="Nierman W.C."/>
        </authorList>
    </citation>
    <scope>NUCLEOTIDE SEQUENCE [LARGE SCALE GENOMIC DNA]</scope>
    <source>
        <strain evidence="13">ATCC 1007 / CBS 513.65 / DSM 816 / NCTC 3887 / NRRL 1</strain>
    </source>
</reference>
<feature type="domain" description="ABC transporter" evidence="10">
    <location>
        <begin position="526"/>
        <end position="756"/>
    </location>
</feature>
<dbReference type="OrthoDB" id="6500128at2759"/>
<keyword evidence="2" id="KW-0813">Transport</keyword>
<dbReference type="Pfam" id="PF00005">
    <property type="entry name" value="ABC_tran"/>
    <property type="match status" value="2"/>
</dbReference>
<dbReference type="SUPFAM" id="SSF90123">
    <property type="entry name" value="ABC transporter transmembrane region"/>
    <property type="match status" value="2"/>
</dbReference>
<feature type="domain" description="ABC transmembrane type-1" evidence="11">
    <location>
        <begin position="828"/>
        <end position="1102"/>
    </location>
</feature>
<protein>
    <submittedName>
        <fullName evidence="12">ABC multidrug transporter, putative</fullName>
    </submittedName>
</protein>
<keyword evidence="5" id="KW-0067">ATP-binding</keyword>
<feature type="transmembrane region" description="Helical" evidence="9">
    <location>
        <begin position="864"/>
        <end position="890"/>
    </location>
</feature>
<feature type="domain" description="ABC transmembrane type-1" evidence="11">
    <location>
        <begin position="144"/>
        <end position="467"/>
    </location>
</feature>
<dbReference type="EMBL" id="DS027054">
    <property type="protein sequence ID" value="EAW10385.1"/>
    <property type="molecule type" value="Genomic_DNA"/>
</dbReference>
<evidence type="ECO:0000256" key="5">
    <source>
        <dbReference type="ARBA" id="ARBA00022840"/>
    </source>
</evidence>
<feature type="transmembrane region" description="Helical" evidence="9">
    <location>
        <begin position="441"/>
        <end position="462"/>
    </location>
</feature>
<feature type="transmembrane region" description="Helical" evidence="9">
    <location>
        <begin position="939"/>
        <end position="958"/>
    </location>
</feature>
<feature type="compositionally biased region" description="Low complexity" evidence="8">
    <location>
        <begin position="533"/>
        <end position="542"/>
    </location>
</feature>
<evidence type="ECO:0000256" key="2">
    <source>
        <dbReference type="ARBA" id="ARBA00022448"/>
    </source>
</evidence>
<organism evidence="12 13">
    <name type="scientific">Aspergillus clavatus (strain ATCC 1007 / CBS 513.65 / DSM 816 / NCTC 3887 / NRRL 1 / QM 1276 / 107)</name>
    <dbReference type="NCBI Taxonomy" id="344612"/>
    <lineage>
        <taxon>Eukaryota</taxon>
        <taxon>Fungi</taxon>
        <taxon>Dikarya</taxon>
        <taxon>Ascomycota</taxon>
        <taxon>Pezizomycotina</taxon>
        <taxon>Eurotiomycetes</taxon>
        <taxon>Eurotiomycetidae</taxon>
        <taxon>Eurotiales</taxon>
        <taxon>Aspergillaceae</taxon>
        <taxon>Aspergillus</taxon>
        <taxon>Aspergillus subgen. Fumigati</taxon>
    </lineage>
</organism>
<dbReference type="CDD" id="cd03244">
    <property type="entry name" value="ABCC_MRP_domain2"/>
    <property type="match status" value="1"/>
</dbReference>
<sequence length="1410" mass="156317">MAVNVNPPTQVEVVVPDNEKAFENQNRTEKPDANDAVPQTRPSIWRKLNPLRLQKIPPVPQERQVTKEYGANIFSHIFFEWMTPFMKVGYLRPLEPQDIWTVNPKRAVEILSDNLDVAFKKRIERGSKRPLAWALFDSLRTDLIIGGVCQLVGMLCLVLSPYLVRHLIAFSTEAYAAHITGKPGPSIGPGLGYAFGLYAMQVLQSLTMNQALYRGMLVGGMAKAALTSKIFLKAMKLSNRAKAGGKALKSAEDKEDASQATKKTSKKGAGTAQGETPGWSNGRITTLMGVDVDRIDRACGMLHLLWCSPIGLIVALVILIINIGYSALAGYALLVLGMLVLTWAMGLLVRFRKAINKITDQRVTLTQEILYSVRFVKFFGWESSFLQRLEAVRRREVDSIKKLLFVRHAVVVCLVSLPTFASLLSFVTYALSKHGMSPDRIFASLALFNVLRMPLTMLNMTITQATDAWTAITRIQEFLLAEEKSDPIEWDMGLDKAIEVERASFTWEQVQTAKGDEKKEVKPKGFQSSKVAPSSTPDTTSDMTEQEPFKLRDIDFDVGRNELLAVIGTVGSGKSSLLGALAGDMRLTAGKVRMGATRSFCPQYAWIQNVSVRENILFGSEYDENFYDSVIDACALRSDLEIFPNGDETEIGERGITVSGGQKQRINIARAVYSRADIVLMDDPLSAVDAHVGRHIMDRAICGLLKDRCRVLATHQLHVLSRCDRIIVMKEGAIDAIDTFDNLMRDNEQFRDLMSSTSQQEKSEDPVDGQDGGEAQPTEPAQGQAKKAKPAAALMSKEERATGSVGWKVWKAYISATGSFLINCGAFLVLLACLNCGLIMTGLWVSYWTSNKFPALSTGQYMGIYAGICSGQTLALYLFALHVTIAATYASKAMLQRAMYRVLRAPMSFFDTTPLGRITNRFSKDVQVMDSDLGDSIRMFAFTFTQILCTMGLIIAFYHYFAIALGPLFILFLLAATYYRASARNLKRHDSVLRSTVFARFGEAINGVASIQAYKMEGYFQRNLHESINSMNGAYFLTFSNQRWLSIRLDAIGSLLILVVGILVVTSRFNVGPSVSGLVLSYVLNITLSLQFTIRQFAEVGNNMNSAERIHYYGTDLDEEPPLHLADVPPSWPEKGRITFSDVQMRYRDGLPLVLKGLTMDVHGGERIGIVGRTGAGKSSIMSALFRLTELSGGSIKIDDVDIATVGLLDLRTRLAIIPQDPTLFRGTIRSNLDPFNEHTDLELWAALRKAHLVGQEVPAQEDDDSPDGTLTPPSVNEKQHAPQRLHLDTTVEEEGLNFSLGQRQLMALARALVRDARIIVCDEATSSVDFETDQKVQETMTQGFRGKTLLCIAHRLRTIIHYDRICVMDQGRIAELGTPLALWGKPGGIFRSMCDQSGITREDFQAVYT</sequence>
<evidence type="ECO:0000256" key="4">
    <source>
        <dbReference type="ARBA" id="ARBA00022741"/>
    </source>
</evidence>
<evidence type="ECO:0000256" key="6">
    <source>
        <dbReference type="ARBA" id="ARBA00022989"/>
    </source>
</evidence>
<evidence type="ECO:0000256" key="3">
    <source>
        <dbReference type="ARBA" id="ARBA00022692"/>
    </source>
</evidence>
<dbReference type="CDD" id="cd18597">
    <property type="entry name" value="ABC_6TM_YOR1_D1_like"/>
    <property type="match status" value="1"/>
</dbReference>
<feature type="region of interest" description="Disordered" evidence="8">
    <location>
        <begin position="1257"/>
        <end position="1282"/>
    </location>
</feature>
<dbReference type="InterPro" id="IPR003439">
    <property type="entry name" value="ABC_transporter-like_ATP-bd"/>
</dbReference>
<dbReference type="Gene3D" id="3.40.50.300">
    <property type="entry name" value="P-loop containing nucleotide triphosphate hydrolases"/>
    <property type="match status" value="2"/>
</dbReference>
<dbReference type="OMA" id="QVTDAWT"/>
<feature type="region of interest" description="Disordered" evidence="8">
    <location>
        <begin position="753"/>
        <end position="789"/>
    </location>
</feature>
<dbReference type="SUPFAM" id="SSF52540">
    <property type="entry name" value="P-loop containing nucleoside triphosphate hydrolases"/>
    <property type="match status" value="2"/>
</dbReference>
<feature type="transmembrane region" description="Helical" evidence="9">
    <location>
        <begin position="404"/>
        <end position="429"/>
    </location>
</feature>
<keyword evidence="13" id="KW-1185">Reference proteome</keyword>
<dbReference type="KEGG" id="act:ACLA_048550"/>
<dbReference type="InterPro" id="IPR027417">
    <property type="entry name" value="P-loop_NTPase"/>
</dbReference>
<dbReference type="GeneID" id="4704127"/>
<feature type="transmembrane region" description="Helical" evidence="9">
    <location>
        <begin position="820"/>
        <end position="844"/>
    </location>
</feature>
<keyword evidence="3 9" id="KW-0812">Transmembrane</keyword>
<dbReference type="FunFam" id="3.40.50.300:FF:002040">
    <property type="entry name" value="ABC multidrug transporter (Eurofung)"/>
    <property type="match status" value="1"/>
</dbReference>
<feature type="region of interest" description="Disordered" evidence="8">
    <location>
        <begin position="246"/>
        <end position="280"/>
    </location>
</feature>
<feature type="region of interest" description="Disordered" evidence="8">
    <location>
        <begin position="514"/>
        <end position="546"/>
    </location>
</feature>
<dbReference type="FunFam" id="1.20.1560.10:FF:000010">
    <property type="entry name" value="Multidrug resistance-associated ABC transporter"/>
    <property type="match status" value="1"/>
</dbReference>
<evidence type="ECO:0000256" key="1">
    <source>
        <dbReference type="ARBA" id="ARBA00004141"/>
    </source>
</evidence>
<evidence type="ECO:0000256" key="9">
    <source>
        <dbReference type="SAM" id="Phobius"/>
    </source>
</evidence>
<evidence type="ECO:0000259" key="10">
    <source>
        <dbReference type="PROSITE" id="PS50893"/>
    </source>
</evidence>
<feature type="transmembrane region" description="Helical" evidence="9">
    <location>
        <begin position="143"/>
        <end position="164"/>
    </location>
</feature>
<dbReference type="PANTHER" id="PTHR24223:SF464">
    <property type="entry name" value="ABC-TYPE TRANSPORTER CICA"/>
    <property type="match status" value="1"/>
</dbReference>
<feature type="compositionally biased region" description="Low complexity" evidence="8">
    <location>
        <begin position="258"/>
        <end position="274"/>
    </location>
</feature>